<sequence length="447" mass="48690">MKKVLNFGSLLLILNLLIASCGKDPKIEQQIGNLEQGRFALHLGTMGSFEVITRATDDVDVSDFTVHIKGTTLKENLYDSTWARYADMPSVITIPAGTYTISAYNGEQRSGFATPYYYGEKEFTVGIQELTDAQVTCQLACVKLSVEFTSLFLSNVNDPVCIIHQSEGVSLQFDPKENNGTGYIAVPADSTLAITIRGSYAEDGSEVNRTYFIKEVGAKQWHKIALSVNTSAGIENEGGGMIEVDHSVDEKNSTVLVPGAGDLIDNNGDYGSWEDDEQGGGETPDVDDKQLPTITGSNFNGKAFTFDQPLIITDADKDAGISLDITLKAPEGGIKNLYLVMSSTDKTVMDPTFAEMGATNEASPWDLANPQESIGQEALDILTQLNVINLENPIKGKKDFLFSIGGFMSFLTSPDDASLYFDHTFKIRMVDANDNEVSETLVVRRKN</sequence>
<dbReference type="RefSeq" id="WP_022159862.1">
    <property type="nucleotide sequence ID" value="NZ_CABJFF010000002.1"/>
</dbReference>
<protein>
    <submittedName>
        <fullName evidence="2">DUF4493 domain-containing protein</fullName>
    </submittedName>
</protein>
<dbReference type="Pfam" id="PF14900">
    <property type="entry name" value="DUF4493"/>
    <property type="match status" value="1"/>
</dbReference>
<reference evidence="2 3" key="1">
    <citation type="submission" date="2018-08" db="EMBL/GenBank/DDBJ databases">
        <title>A genome reference for cultivated species of the human gut microbiota.</title>
        <authorList>
            <person name="Zou Y."/>
            <person name="Xue W."/>
            <person name="Luo G."/>
        </authorList>
    </citation>
    <scope>NUCLEOTIDE SEQUENCE [LARGE SCALE GENOMIC DNA]</scope>
    <source>
        <strain evidence="2 3">AF16-14</strain>
    </source>
</reference>
<dbReference type="Proteomes" id="UP000284243">
    <property type="component" value="Unassembled WGS sequence"/>
</dbReference>
<name>A0A412TSE1_9BACT</name>
<comment type="caution">
    <text evidence="2">The sequence shown here is derived from an EMBL/GenBank/DDBJ whole genome shotgun (WGS) entry which is preliminary data.</text>
</comment>
<feature type="region of interest" description="Disordered" evidence="1">
    <location>
        <begin position="266"/>
        <end position="289"/>
    </location>
</feature>
<dbReference type="PROSITE" id="PS51257">
    <property type="entry name" value="PROKAR_LIPOPROTEIN"/>
    <property type="match status" value="1"/>
</dbReference>
<evidence type="ECO:0000313" key="2">
    <source>
        <dbReference type="EMBL" id="RGU56726.1"/>
    </source>
</evidence>
<proteinExistence type="predicted"/>
<dbReference type="InterPro" id="IPR027840">
    <property type="entry name" value="DUF4493"/>
</dbReference>
<evidence type="ECO:0000256" key="1">
    <source>
        <dbReference type="SAM" id="MobiDB-lite"/>
    </source>
</evidence>
<dbReference type="EMBL" id="QRYC01000008">
    <property type="protein sequence ID" value="RGU56726.1"/>
    <property type="molecule type" value="Genomic_DNA"/>
</dbReference>
<organism evidence="2 3">
    <name type="scientific">Odoribacter splanchnicus</name>
    <dbReference type="NCBI Taxonomy" id="28118"/>
    <lineage>
        <taxon>Bacteria</taxon>
        <taxon>Pseudomonadati</taxon>
        <taxon>Bacteroidota</taxon>
        <taxon>Bacteroidia</taxon>
        <taxon>Bacteroidales</taxon>
        <taxon>Odoribacteraceae</taxon>
        <taxon>Odoribacter</taxon>
    </lineage>
</organism>
<gene>
    <name evidence="2" type="ORF">DWW57_07580</name>
</gene>
<evidence type="ECO:0000313" key="3">
    <source>
        <dbReference type="Proteomes" id="UP000284243"/>
    </source>
</evidence>
<accession>A0A412TSE1</accession>
<dbReference type="AlphaFoldDB" id="A0A412TSE1"/>